<keyword evidence="3" id="KW-1185">Reference proteome</keyword>
<proteinExistence type="predicted"/>
<dbReference type="RefSeq" id="WP_088271395.1">
    <property type="nucleotide sequence ID" value="NZ_BMKI01000001.1"/>
</dbReference>
<name>A0ABQ1NF29_9ENTE</name>
<keyword evidence="1" id="KW-0175">Coiled coil</keyword>
<gene>
    <name evidence="2" type="ORF">GCM10011573_00380</name>
</gene>
<sequence>MSNELTNFENKYMASMANYALLDGQIKQAKEKLEQLKSELTEAMDQHDIKSIDNDYLKITRVAASSSTSVDLKKLQKEEAKLYGELLEDYPKVTKRNASLRIAVKS</sequence>
<accession>A0ABQ1NF29</accession>
<reference evidence="3" key="1">
    <citation type="journal article" date="2019" name="Int. J. Syst. Evol. Microbiol.">
        <title>The Global Catalogue of Microorganisms (GCM) 10K type strain sequencing project: providing services to taxonomists for standard genome sequencing and annotation.</title>
        <authorList>
            <consortium name="The Broad Institute Genomics Platform"/>
            <consortium name="The Broad Institute Genome Sequencing Center for Infectious Disease"/>
            <person name="Wu L."/>
            <person name="Ma J."/>
        </authorList>
    </citation>
    <scope>NUCLEOTIDE SEQUENCE [LARGE SCALE GENOMIC DNA]</scope>
    <source>
        <strain evidence="3">CGMCC 1.15942</strain>
    </source>
</reference>
<feature type="coiled-coil region" evidence="1">
    <location>
        <begin position="19"/>
        <end position="50"/>
    </location>
</feature>
<dbReference type="Proteomes" id="UP000630615">
    <property type="component" value="Unassembled WGS sequence"/>
</dbReference>
<protein>
    <submittedName>
        <fullName evidence="2">Uncharacterized protein</fullName>
    </submittedName>
</protein>
<evidence type="ECO:0000313" key="2">
    <source>
        <dbReference type="EMBL" id="GGC74782.1"/>
    </source>
</evidence>
<evidence type="ECO:0000256" key="1">
    <source>
        <dbReference type="SAM" id="Coils"/>
    </source>
</evidence>
<comment type="caution">
    <text evidence="2">The sequence shown here is derived from an EMBL/GenBank/DDBJ whole genome shotgun (WGS) entry which is preliminary data.</text>
</comment>
<dbReference type="EMBL" id="BMKI01000001">
    <property type="protein sequence ID" value="GGC74782.1"/>
    <property type="molecule type" value="Genomic_DNA"/>
</dbReference>
<evidence type="ECO:0000313" key="3">
    <source>
        <dbReference type="Proteomes" id="UP000630615"/>
    </source>
</evidence>
<organism evidence="2 3">
    <name type="scientific">Enterococcus wangshanyuanii</name>
    <dbReference type="NCBI Taxonomy" id="2005703"/>
    <lineage>
        <taxon>Bacteria</taxon>
        <taxon>Bacillati</taxon>
        <taxon>Bacillota</taxon>
        <taxon>Bacilli</taxon>
        <taxon>Lactobacillales</taxon>
        <taxon>Enterococcaceae</taxon>
        <taxon>Enterococcus</taxon>
    </lineage>
</organism>